<comment type="subunit">
    <text evidence="10">At low DSF concentrations, interacts with RpfF.</text>
</comment>
<dbReference type="EMBL" id="CP000821">
    <property type="protein sequence ID" value="ABV34752.1"/>
    <property type="molecule type" value="Genomic_DNA"/>
</dbReference>
<feature type="transmembrane region" description="Helical" evidence="14">
    <location>
        <begin position="325"/>
        <end position="346"/>
    </location>
</feature>
<evidence type="ECO:0000256" key="10">
    <source>
        <dbReference type="ARBA" id="ARBA00064003"/>
    </source>
</evidence>
<dbReference type="SUPFAM" id="SSF47226">
    <property type="entry name" value="Histidine-containing phosphotransfer domain, HPT domain"/>
    <property type="match status" value="1"/>
</dbReference>
<keyword evidence="14" id="KW-1133">Transmembrane helix</keyword>
<keyword evidence="6" id="KW-0547">Nucleotide-binding</keyword>
<dbReference type="AlphaFoldDB" id="A8FPH9"/>
<dbReference type="SMART" id="SM00448">
    <property type="entry name" value="REC"/>
    <property type="match status" value="1"/>
</dbReference>
<dbReference type="SMART" id="SM00388">
    <property type="entry name" value="HisKA"/>
    <property type="match status" value="1"/>
</dbReference>
<dbReference type="SUPFAM" id="SSF158472">
    <property type="entry name" value="HAMP domain-like"/>
    <property type="match status" value="1"/>
</dbReference>
<feature type="domain" description="Histidine kinase" evidence="15">
    <location>
        <begin position="425"/>
        <end position="650"/>
    </location>
</feature>
<dbReference type="InterPro" id="IPR004358">
    <property type="entry name" value="Sig_transdc_His_kin-like_C"/>
</dbReference>
<evidence type="ECO:0000256" key="11">
    <source>
        <dbReference type="ARBA" id="ARBA00068150"/>
    </source>
</evidence>
<dbReference type="InterPro" id="IPR036097">
    <property type="entry name" value="HisK_dim/P_sf"/>
</dbReference>
<dbReference type="FunFam" id="1.10.287.130:FF:000002">
    <property type="entry name" value="Two-component osmosensing histidine kinase"/>
    <property type="match status" value="1"/>
</dbReference>
<dbReference type="InterPro" id="IPR011006">
    <property type="entry name" value="CheY-like_superfamily"/>
</dbReference>
<evidence type="ECO:0000259" key="15">
    <source>
        <dbReference type="PROSITE" id="PS50109"/>
    </source>
</evidence>
<dbReference type="SUPFAM" id="SSF52172">
    <property type="entry name" value="CheY-like"/>
    <property type="match status" value="1"/>
</dbReference>
<dbReference type="FunFam" id="3.30.565.10:FF:000010">
    <property type="entry name" value="Sensor histidine kinase RcsC"/>
    <property type="match status" value="1"/>
</dbReference>
<dbReference type="Gene3D" id="3.40.50.2300">
    <property type="match status" value="1"/>
</dbReference>
<dbReference type="PROSITE" id="PS50110">
    <property type="entry name" value="RESPONSE_REGULATORY"/>
    <property type="match status" value="1"/>
</dbReference>
<keyword evidence="4 13" id="KW-0597">Phosphoprotein</keyword>
<dbReference type="RefSeq" id="WP_012004278.1">
    <property type="nucleotide sequence ID" value="NC_009831.1"/>
</dbReference>
<dbReference type="CDD" id="cd06225">
    <property type="entry name" value="HAMP"/>
    <property type="match status" value="1"/>
</dbReference>
<reference evidence="19 20" key="1">
    <citation type="submission" date="2007-08" db="EMBL/GenBank/DDBJ databases">
        <title>Complete sequence of Shewanella sediminis HAW-EB3.</title>
        <authorList>
            <consortium name="US DOE Joint Genome Institute"/>
            <person name="Copeland A."/>
            <person name="Lucas S."/>
            <person name="Lapidus A."/>
            <person name="Barry K."/>
            <person name="Glavina del Rio T."/>
            <person name="Dalin E."/>
            <person name="Tice H."/>
            <person name="Pitluck S."/>
            <person name="Chertkov O."/>
            <person name="Brettin T."/>
            <person name="Bruce D."/>
            <person name="Detter J.C."/>
            <person name="Han C."/>
            <person name="Schmutz J."/>
            <person name="Larimer F."/>
            <person name="Land M."/>
            <person name="Hauser L."/>
            <person name="Kyrpides N."/>
            <person name="Kim E."/>
            <person name="Zhao J.-S."/>
            <person name="Richardson P."/>
        </authorList>
    </citation>
    <scope>NUCLEOTIDE SEQUENCE [LARGE SCALE GENOMIC DNA]</scope>
    <source>
        <strain evidence="19 20">HAW-EB3</strain>
    </source>
</reference>
<dbReference type="Gene3D" id="1.10.287.130">
    <property type="match status" value="1"/>
</dbReference>
<dbReference type="InterPro" id="IPR003594">
    <property type="entry name" value="HATPase_dom"/>
</dbReference>
<dbReference type="PROSITE" id="PS50885">
    <property type="entry name" value="HAMP"/>
    <property type="match status" value="1"/>
</dbReference>
<dbReference type="InterPro" id="IPR036641">
    <property type="entry name" value="HPT_dom_sf"/>
</dbReference>
<dbReference type="Gene3D" id="1.20.120.160">
    <property type="entry name" value="HPT domain"/>
    <property type="match status" value="1"/>
</dbReference>
<dbReference type="InterPro" id="IPR008207">
    <property type="entry name" value="Sig_transdc_His_kin_Hpt_dom"/>
</dbReference>
<dbReference type="GO" id="GO:0000155">
    <property type="term" value="F:phosphorelay sensor kinase activity"/>
    <property type="evidence" value="ECO:0007669"/>
    <property type="project" value="InterPro"/>
</dbReference>
<dbReference type="KEGG" id="sse:Ssed_0139"/>
<evidence type="ECO:0000256" key="1">
    <source>
        <dbReference type="ARBA" id="ARBA00000085"/>
    </source>
</evidence>
<keyword evidence="5 19" id="KW-0808">Transferase</keyword>
<gene>
    <name evidence="19" type="ordered locus">Ssed_0139</name>
</gene>
<comment type="catalytic activity">
    <reaction evidence="1">
        <text>ATP + protein L-histidine = ADP + protein N-phospho-L-histidine.</text>
        <dbReference type="EC" id="2.7.13.3"/>
    </reaction>
</comment>
<feature type="transmembrane region" description="Helical" evidence="14">
    <location>
        <begin position="20"/>
        <end position="40"/>
    </location>
</feature>
<comment type="subcellular location">
    <subcellularLocation>
        <location evidence="2">Membrane</location>
    </subcellularLocation>
</comment>
<dbReference type="Pfam" id="PF02518">
    <property type="entry name" value="HATPase_c"/>
    <property type="match status" value="1"/>
</dbReference>
<dbReference type="eggNOG" id="COG4251">
    <property type="taxonomic scope" value="Bacteria"/>
</dbReference>
<dbReference type="Pfam" id="PF00672">
    <property type="entry name" value="HAMP"/>
    <property type="match status" value="1"/>
</dbReference>
<dbReference type="Pfam" id="PF00512">
    <property type="entry name" value="HisKA"/>
    <property type="match status" value="1"/>
</dbReference>
<organism evidence="19 20">
    <name type="scientific">Shewanella sediminis (strain HAW-EB3)</name>
    <dbReference type="NCBI Taxonomy" id="425104"/>
    <lineage>
        <taxon>Bacteria</taxon>
        <taxon>Pseudomonadati</taxon>
        <taxon>Pseudomonadota</taxon>
        <taxon>Gammaproteobacteria</taxon>
        <taxon>Alteromonadales</taxon>
        <taxon>Shewanellaceae</taxon>
        <taxon>Shewanella</taxon>
    </lineage>
</organism>
<dbReference type="STRING" id="425104.Ssed_0139"/>
<feature type="domain" description="HAMP" evidence="17">
    <location>
        <begin position="347"/>
        <end position="400"/>
    </location>
</feature>
<dbReference type="Gene3D" id="3.30.565.10">
    <property type="entry name" value="Histidine kinase-like ATPase, C-terminal domain"/>
    <property type="match status" value="1"/>
</dbReference>
<keyword evidence="14" id="KW-0812">Transmembrane</keyword>
<dbReference type="CDD" id="cd00082">
    <property type="entry name" value="HisKA"/>
    <property type="match status" value="1"/>
</dbReference>
<dbReference type="PRINTS" id="PR00344">
    <property type="entry name" value="BCTRLSENSOR"/>
</dbReference>
<evidence type="ECO:0000256" key="9">
    <source>
        <dbReference type="ARBA" id="ARBA00023012"/>
    </source>
</evidence>
<feature type="modified residue" description="4-aspartylphosphate" evidence="13">
    <location>
        <position position="859"/>
    </location>
</feature>
<feature type="domain" description="HPt" evidence="18">
    <location>
        <begin position="959"/>
        <end position="1062"/>
    </location>
</feature>
<name>A8FPH9_SHESH</name>
<keyword evidence="8" id="KW-0067">ATP-binding</keyword>
<evidence type="ECO:0000256" key="7">
    <source>
        <dbReference type="ARBA" id="ARBA00022777"/>
    </source>
</evidence>
<dbReference type="PROSITE" id="PS50109">
    <property type="entry name" value="HIS_KIN"/>
    <property type="match status" value="1"/>
</dbReference>
<evidence type="ECO:0000256" key="2">
    <source>
        <dbReference type="ARBA" id="ARBA00004370"/>
    </source>
</evidence>
<dbReference type="CDD" id="cd16922">
    <property type="entry name" value="HATPase_EvgS-ArcB-TorS-like"/>
    <property type="match status" value="1"/>
</dbReference>
<dbReference type="InterPro" id="IPR001789">
    <property type="entry name" value="Sig_transdc_resp-reg_receiver"/>
</dbReference>
<evidence type="ECO:0000259" key="18">
    <source>
        <dbReference type="PROSITE" id="PS50894"/>
    </source>
</evidence>
<dbReference type="InterPro" id="IPR003660">
    <property type="entry name" value="HAMP_dom"/>
</dbReference>
<dbReference type="Pfam" id="PF01627">
    <property type="entry name" value="Hpt"/>
    <property type="match status" value="1"/>
</dbReference>
<sequence length="1064" mass="119381" precursor="true">MPFRLLTQWLSLTSIGSKVILSMAGISLLVLMLSASNFIMNTRVKEDTTEVSTHEIPKAIAAINMLDEIGDMNSNILEYVLGEVDERDDFDQNQITFLQYLATLKSALKAHDRRIDEIEELFNDFHTSARANVFNRYNPNNEAWAKQRVDGLTNVTGHKLEVLLDSLKESEIKDVGSQPDLNEVIHDDLPGVRYYLELVDEAGDMTANLTEYISGIYEAKNAFIENAQDFEEYLTKLQPLEQKPEEIALLAEVEALYKVLRDGGFEVFQRYNSSNKLEAITAIDELEHQTFARLERLLDDVSIDAERNTNLELLGLRQMTISNQYVLIVSLFLVLSLCISIIYFSYRIITRPITKLSSTMKQLADGDTEVDVVYRDRQDEVGNMAQAVEVFKTNMIARNAAEQELVMAKDNAEAASKAKASFLATMSHEIRTPMNGIIGMIDLLLTSSLNRDQRSMTNTIRDSSFSLLNIINDILDFSKIEAGKLELESLNFSISELLESVIDTITPNADEKRVTLELYTDPNIPHHIQGDPVRIRQVLFNLVGNAVKFSAVQDSRGEVRITLKKKELSNQLVFLTIEIQDNGIGIEAKQLERLFQPFTQAESSTTRQFGGTGLGLAICQNLVNLMGGKIDVSSTVGKGSIFKVNLSFPYIERPSPLTHDYPKVIVIDDIHSEPLSVRVKEYLSSREVNLVSMPYMNTSDHLRDNVETWAQVVIATDQLEQSRQQVEQNLTDAERKNIRFLVLKPTSRGDGIIDDNTFSIAASPLKISTLFYGLHVALGRESPLDSSAHEADTLSHTPLSITDAEKAGRLILVAEDNQTNQEVIKRQLSKLGYSCIVADDGVHAEELYPTYKFAMVLTDCHMPRRDGYELTRVLRSMQKKSGIKVPIIAITANALVGESEKCIAAGMDDYLSKPVELVKLNKMLKKWLSSSFKNSNDADKEQTDTERRYLDQGVISLVFADDREDYIAALSDFMEIILPQMKSMVKERNFNISAIGELAHKLKSSAKTIGLLSIGDHCETIEAIAKEPDNQQARVSITERLDSIEDLLPQIEKEITDVISSACR</sequence>
<evidence type="ECO:0000256" key="13">
    <source>
        <dbReference type="PROSITE-ProRule" id="PRU00169"/>
    </source>
</evidence>
<dbReference type="SMART" id="SM00387">
    <property type="entry name" value="HATPase_c"/>
    <property type="match status" value="1"/>
</dbReference>
<evidence type="ECO:0000256" key="4">
    <source>
        <dbReference type="ARBA" id="ARBA00022553"/>
    </source>
</evidence>
<evidence type="ECO:0000313" key="19">
    <source>
        <dbReference type="EMBL" id="ABV34752.1"/>
    </source>
</evidence>
<protein>
    <recommendedName>
        <fullName evidence="11">Sensory/regulatory protein RpfC</fullName>
        <ecNumber evidence="3">2.7.13.3</ecNumber>
    </recommendedName>
</protein>
<dbReference type="SUPFAM" id="SSF47384">
    <property type="entry name" value="Homodimeric domain of signal transducing histidine kinase"/>
    <property type="match status" value="1"/>
</dbReference>
<dbReference type="SUPFAM" id="SSF55874">
    <property type="entry name" value="ATPase domain of HSP90 chaperone/DNA topoisomerase II/histidine kinase"/>
    <property type="match status" value="1"/>
</dbReference>
<evidence type="ECO:0000256" key="5">
    <source>
        <dbReference type="ARBA" id="ARBA00022679"/>
    </source>
</evidence>
<dbReference type="PROSITE" id="PS50894">
    <property type="entry name" value="HPT"/>
    <property type="match status" value="1"/>
</dbReference>
<dbReference type="OrthoDB" id="9810730at2"/>
<dbReference type="Gene3D" id="1.10.8.500">
    <property type="entry name" value="HAMP domain in histidine kinase"/>
    <property type="match status" value="1"/>
</dbReference>
<dbReference type="EC" id="2.7.13.3" evidence="3"/>
<dbReference type="PANTHER" id="PTHR45339:SF5">
    <property type="entry name" value="HISTIDINE KINASE"/>
    <property type="match status" value="1"/>
</dbReference>
<keyword evidence="14" id="KW-0472">Membrane</keyword>
<evidence type="ECO:0000256" key="12">
    <source>
        <dbReference type="PROSITE-ProRule" id="PRU00110"/>
    </source>
</evidence>
<dbReference type="SMART" id="SM00304">
    <property type="entry name" value="HAMP"/>
    <property type="match status" value="1"/>
</dbReference>
<dbReference type="InterPro" id="IPR005467">
    <property type="entry name" value="His_kinase_dom"/>
</dbReference>
<dbReference type="HOGENOM" id="CLU_288679_0_0_6"/>
<dbReference type="GO" id="GO:0005524">
    <property type="term" value="F:ATP binding"/>
    <property type="evidence" value="ECO:0007669"/>
    <property type="project" value="UniProtKB-KW"/>
</dbReference>
<feature type="modified residue" description="Phosphohistidine" evidence="12">
    <location>
        <position position="1000"/>
    </location>
</feature>
<keyword evidence="7 19" id="KW-0418">Kinase</keyword>
<evidence type="ECO:0000256" key="3">
    <source>
        <dbReference type="ARBA" id="ARBA00012438"/>
    </source>
</evidence>
<dbReference type="PANTHER" id="PTHR45339">
    <property type="entry name" value="HYBRID SIGNAL TRANSDUCTION HISTIDINE KINASE J"/>
    <property type="match status" value="1"/>
</dbReference>
<dbReference type="InterPro" id="IPR003661">
    <property type="entry name" value="HisK_dim/P_dom"/>
</dbReference>
<evidence type="ECO:0000259" key="16">
    <source>
        <dbReference type="PROSITE" id="PS50110"/>
    </source>
</evidence>
<dbReference type="Pfam" id="PF00072">
    <property type="entry name" value="Response_reg"/>
    <property type="match status" value="1"/>
</dbReference>
<evidence type="ECO:0000259" key="17">
    <source>
        <dbReference type="PROSITE" id="PS50885"/>
    </source>
</evidence>
<evidence type="ECO:0000256" key="8">
    <source>
        <dbReference type="ARBA" id="ARBA00022840"/>
    </source>
</evidence>
<evidence type="ECO:0000256" key="6">
    <source>
        <dbReference type="ARBA" id="ARBA00022741"/>
    </source>
</evidence>
<feature type="domain" description="Response regulatory" evidence="16">
    <location>
        <begin position="810"/>
        <end position="928"/>
    </location>
</feature>
<dbReference type="InterPro" id="IPR036890">
    <property type="entry name" value="HATPase_C_sf"/>
</dbReference>
<dbReference type="CDD" id="cd17546">
    <property type="entry name" value="REC_hyHK_CKI1_RcsC-like"/>
    <property type="match status" value="1"/>
</dbReference>
<dbReference type="GO" id="GO:0005886">
    <property type="term" value="C:plasma membrane"/>
    <property type="evidence" value="ECO:0007669"/>
    <property type="project" value="UniProtKB-SubCell"/>
</dbReference>
<keyword evidence="9" id="KW-0902">Two-component regulatory system</keyword>
<evidence type="ECO:0000313" key="20">
    <source>
        <dbReference type="Proteomes" id="UP000002015"/>
    </source>
</evidence>
<dbReference type="Proteomes" id="UP000002015">
    <property type="component" value="Chromosome"/>
</dbReference>
<proteinExistence type="predicted"/>
<keyword evidence="20" id="KW-1185">Reference proteome</keyword>
<evidence type="ECO:0000256" key="14">
    <source>
        <dbReference type="SAM" id="Phobius"/>
    </source>
</evidence>
<accession>A8FPH9</accession>